<organism evidence="3 4">
    <name type="scientific">Actinopolyspora righensis</name>
    <dbReference type="NCBI Taxonomy" id="995060"/>
    <lineage>
        <taxon>Bacteria</taxon>
        <taxon>Bacillati</taxon>
        <taxon>Actinomycetota</taxon>
        <taxon>Actinomycetes</taxon>
        <taxon>Actinopolysporales</taxon>
        <taxon>Actinopolysporaceae</taxon>
        <taxon>Actinopolyspora</taxon>
        <taxon>Actinopolyspora alba group</taxon>
    </lineage>
</organism>
<dbReference type="STRING" id="995060.SAMN04487904_113132"/>
<dbReference type="GO" id="GO:0005737">
    <property type="term" value="C:cytoplasm"/>
    <property type="evidence" value="ECO:0007669"/>
    <property type="project" value="TreeGrafter"/>
</dbReference>
<evidence type="ECO:0000313" key="4">
    <source>
        <dbReference type="Proteomes" id="UP000199165"/>
    </source>
</evidence>
<dbReference type="PANTHER" id="PTHR43625">
    <property type="entry name" value="AFLATOXIN B1 ALDEHYDE REDUCTASE"/>
    <property type="match status" value="1"/>
</dbReference>
<sequence>MRTSGTTPRVSREELGWQGFGAMRLRDAAAEDPDRDPVAVIDAALDAGITLLDAADAYENEELVGRAIRPRRDEVVLASKFGLVWDDAIAGGFDVRADPEYVRQASEAILR</sequence>
<dbReference type="InterPro" id="IPR023210">
    <property type="entry name" value="NADP_OxRdtase_dom"/>
</dbReference>
<dbReference type="Proteomes" id="UP000199165">
    <property type="component" value="Unassembled WGS sequence"/>
</dbReference>
<dbReference type="SUPFAM" id="SSF51430">
    <property type="entry name" value="NAD(P)-linked oxidoreductase"/>
    <property type="match status" value="1"/>
</dbReference>
<dbReference type="PANTHER" id="PTHR43625:SF40">
    <property type="entry name" value="ALDO-KETO REDUCTASE YAKC [NADP(+)]"/>
    <property type="match status" value="1"/>
</dbReference>
<dbReference type="Pfam" id="PF00248">
    <property type="entry name" value="Aldo_ket_red"/>
    <property type="match status" value="1"/>
</dbReference>
<dbReference type="Gene3D" id="3.20.20.100">
    <property type="entry name" value="NADP-dependent oxidoreductase domain"/>
    <property type="match status" value="1"/>
</dbReference>
<dbReference type="GO" id="GO:0016491">
    <property type="term" value="F:oxidoreductase activity"/>
    <property type="evidence" value="ECO:0007669"/>
    <property type="project" value="UniProtKB-KW"/>
</dbReference>
<protein>
    <submittedName>
        <fullName evidence="3">Aldo/keto reductase family protein</fullName>
    </submittedName>
</protein>
<keyword evidence="1" id="KW-0560">Oxidoreductase</keyword>
<evidence type="ECO:0000313" key="3">
    <source>
        <dbReference type="EMBL" id="SFT92799.1"/>
    </source>
</evidence>
<accession>A0A1I7C079</accession>
<keyword evidence="4" id="KW-1185">Reference proteome</keyword>
<reference evidence="4" key="1">
    <citation type="submission" date="2016-10" db="EMBL/GenBank/DDBJ databases">
        <authorList>
            <person name="Varghese N."/>
            <person name="Submissions S."/>
        </authorList>
    </citation>
    <scope>NUCLEOTIDE SEQUENCE [LARGE SCALE GENOMIC DNA]</scope>
    <source>
        <strain evidence="4">DSM 45501</strain>
    </source>
</reference>
<dbReference type="AlphaFoldDB" id="A0A1I7C079"/>
<gene>
    <name evidence="3" type="ORF">SAMN04487904_113132</name>
</gene>
<dbReference type="InterPro" id="IPR050791">
    <property type="entry name" value="Aldo-Keto_reductase"/>
</dbReference>
<evidence type="ECO:0000259" key="2">
    <source>
        <dbReference type="Pfam" id="PF00248"/>
    </source>
</evidence>
<dbReference type="InterPro" id="IPR036812">
    <property type="entry name" value="NAD(P)_OxRdtase_dom_sf"/>
</dbReference>
<dbReference type="EMBL" id="FPAT01000013">
    <property type="protein sequence ID" value="SFT92799.1"/>
    <property type="molecule type" value="Genomic_DNA"/>
</dbReference>
<feature type="domain" description="NADP-dependent oxidoreductase" evidence="2">
    <location>
        <begin position="19"/>
        <end position="110"/>
    </location>
</feature>
<name>A0A1I7C079_9ACTN</name>
<evidence type="ECO:0000256" key="1">
    <source>
        <dbReference type="ARBA" id="ARBA00023002"/>
    </source>
</evidence>
<proteinExistence type="predicted"/>